<dbReference type="Proteomes" id="UP001439875">
    <property type="component" value="Unassembled WGS sequence"/>
</dbReference>
<sequence>ESATLNWTIKIRSSRLTTKFGHTAYCHKRSILETLRGEAGMLALSAGPGVLISWLPGRESMSAEAPCQVSALFHCCCSLRYPYLVKERLT</sequence>
<name>A0ACC6SIA7_9BACI</name>
<evidence type="ECO:0000313" key="1">
    <source>
        <dbReference type="EMBL" id="MEQ2529739.1"/>
    </source>
</evidence>
<dbReference type="EMBL" id="JBBMEW010000062">
    <property type="protein sequence ID" value="MEQ2529739.1"/>
    <property type="molecule type" value="Genomic_DNA"/>
</dbReference>
<evidence type="ECO:0000313" key="2">
    <source>
        <dbReference type="Proteomes" id="UP001439875"/>
    </source>
</evidence>
<accession>A0ACC6SIA7</accession>
<protein>
    <submittedName>
        <fullName evidence="1">Uncharacterized protein</fullName>
    </submittedName>
</protein>
<comment type="caution">
    <text evidence="1">The sequence shown here is derived from an EMBL/GenBank/DDBJ whole genome shotgun (WGS) entry which is preliminary data.</text>
</comment>
<reference evidence="1" key="1">
    <citation type="submission" date="2024-03" db="EMBL/GenBank/DDBJ databases">
        <title>Human intestinal bacterial collection.</title>
        <authorList>
            <person name="Pauvert C."/>
            <person name="Hitch T.C.A."/>
            <person name="Clavel T."/>
        </authorList>
    </citation>
    <scope>NUCLEOTIDE SEQUENCE</scope>
    <source>
        <strain evidence="1">CLA-AA-H227</strain>
    </source>
</reference>
<proteinExistence type="predicted"/>
<organism evidence="1 2">
    <name type="scientific">Robertmurraya yapensis</name>
    <name type="common">ex Hitch et al 2024</name>
    <dbReference type="NCBI Taxonomy" id="3133160"/>
    <lineage>
        <taxon>Bacteria</taxon>
        <taxon>Bacillati</taxon>
        <taxon>Bacillota</taxon>
        <taxon>Bacilli</taxon>
        <taxon>Bacillales</taxon>
        <taxon>Bacillaceae</taxon>
        <taxon>Robertmurraya</taxon>
    </lineage>
</organism>
<feature type="non-terminal residue" evidence="1">
    <location>
        <position position="1"/>
    </location>
</feature>
<gene>
    <name evidence="1" type="ORF">WMO40_24025</name>
</gene>
<keyword evidence="2" id="KW-1185">Reference proteome</keyword>